<reference evidence="2" key="5">
    <citation type="journal article" date="2002" name="Nature">
        <title>Analysis of the mouse transcriptome based on functional annotation of 60,770 full-length cDNAs.</title>
        <authorList>
            <consortium name="The FANTOM Consortium and the RIKEN Genome Exploration Research Group Phase I and II Team"/>
        </authorList>
    </citation>
    <scope>NUCLEOTIDE SEQUENCE</scope>
    <source>
        <strain evidence="2">C57BL/6J</strain>
    </source>
</reference>
<evidence type="ECO:0000256" key="1">
    <source>
        <dbReference type="SAM" id="SignalP"/>
    </source>
</evidence>
<reference evidence="2" key="7">
    <citation type="journal article" date="2005" name="Science">
        <title>The Transcriptional Landscape of the Mammalian Genome.</title>
        <authorList>
            <consortium name="The FANTOM Consortium"/>
            <consortium name="Riken Genome Exploration Research Group and Genome Science Group (Genome Network Project Core Group)"/>
        </authorList>
    </citation>
    <scope>NUCLEOTIDE SEQUENCE</scope>
    <source>
        <strain evidence="2">C57BL/6J</strain>
    </source>
</reference>
<dbReference type="EMBL" id="AK145809">
    <property type="protein sequence ID" value="BAE26663.1"/>
    <property type="molecule type" value="mRNA"/>
</dbReference>
<keyword evidence="1" id="KW-0732">Signal</keyword>
<accession>Q3UKY8</accession>
<reference evidence="2" key="6">
    <citation type="submission" date="2004-03" db="EMBL/GenBank/DDBJ databases">
        <authorList>
            <person name="Arakawa T."/>
            <person name="Carninci P."/>
            <person name="Fukuda S."/>
            <person name="Hashizume W."/>
            <person name="Hayashida K."/>
            <person name="Hori F."/>
            <person name="Iida J."/>
            <person name="Imamura K."/>
            <person name="Imotani K."/>
            <person name="Itoh M."/>
            <person name="Kanagawa S."/>
            <person name="Kawai J."/>
            <person name="Kojima M."/>
            <person name="Konno H."/>
            <person name="Murata M."/>
            <person name="Nakamura M."/>
            <person name="Ninomiya N."/>
            <person name="Nishiyori H."/>
            <person name="Nomura K."/>
            <person name="Ohno M."/>
            <person name="Sakazume N."/>
            <person name="Sano H."/>
            <person name="Sasaki D."/>
            <person name="Shibata K."/>
            <person name="Shiraki T."/>
            <person name="Tagami M."/>
            <person name="Tagami Y."/>
            <person name="Waki K."/>
            <person name="Watahiki A."/>
            <person name="Muramatsu M."/>
            <person name="Hayashizaki Y."/>
        </authorList>
    </citation>
    <scope>NUCLEOTIDE SEQUENCE</scope>
    <source>
        <strain evidence="2">C57BL/6J</strain>
    </source>
</reference>
<reference evidence="2" key="3">
    <citation type="journal article" date="2000" name="Genome Res.">
        <title>RIKEN integrated sequence analysis (RISA) system--384-format sequencing pipeline with 384 multicapillary sequencer.</title>
        <authorList>
            <person name="Shibata K."/>
            <person name="Itoh M."/>
            <person name="Aizawa K."/>
            <person name="Nagaoka S."/>
            <person name="Sasaki N."/>
            <person name="Carninci P."/>
            <person name="Konno H."/>
            <person name="Akiyama J."/>
            <person name="Nishi K."/>
            <person name="Kitsunai T."/>
            <person name="Tashiro H."/>
            <person name="Itoh M."/>
            <person name="Sumi N."/>
            <person name="Ishii Y."/>
            <person name="Nakamura S."/>
            <person name="Hazama M."/>
            <person name="Nishine T."/>
            <person name="Harada A."/>
            <person name="Yamamoto R."/>
            <person name="Matsumoto H."/>
            <person name="Sakaguchi S."/>
            <person name="Ikegami T."/>
            <person name="Kashiwagi K."/>
            <person name="Fujiwake S."/>
            <person name="Inoue K."/>
            <person name="Togawa Y."/>
            <person name="Izawa M."/>
            <person name="Ohara E."/>
            <person name="Watahiki M."/>
            <person name="Yoneda Y."/>
            <person name="Ishikawa T."/>
            <person name="Ozawa K."/>
            <person name="Tanaka T."/>
            <person name="Matsuura S."/>
            <person name="Kawai J."/>
            <person name="Okazaki Y."/>
            <person name="Muramatsu M."/>
            <person name="Inoue Y."/>
            <person name="Kira A."/>
            <person name="Hayashizaki Y."/>
        </authorList>
    </citation>
    <scope>NUCLEOTIDE SEQUENCE</scope>
    <source>
        <strain evidence="2">C57BL/6J</strain>
    </source>
</reference>
<organism evidence="2">
    <name type="scientific">Mus musculus</name>
    <name type="common">Mouse</name>
    <dbReference type="NCBI Taxonomy" id="10090"/>
    <lineage>
        <taxon>Eukaryota</taxon>
        <taxon>Metazoa</taxon>
        <taxon>Chordata</taxon>
        <taxon>Craniata</taxon>
        <taxon>Vertebrata</taxon>
        <taxon>Euteleostomi</taxon>
        <taxon>Mammalia</taxon>
        <taxon>Eutheria</taxon>
        <taxon>Euarchontoglires</taxon>
        <taxon>Glires</taxon>
        <taxon>Rodentia</taxon>
        <taxon>Myomorpha</taxon>
        <taxon>Muroidea</taxon>
        <taxon>Muridae</taxon>
        <taxon>Murinae</taxon>
        <taxon>Mus</taxon>
        <taxon>Mus</taxon>
    </lineage>
</organism>
<evidence type="ECO:0008006" key="4">
    <source>
        <dbReference type="Google" id="ProtNLM"/>
    </source>
</evidence>
<feature type="signal peptide" evidence="1">
    <location>
        <begin position="1"/>
        <end position="21"/>
    </location>
</feature>
<sequence length="63" mass="7339">MVSGFVCLFVCLFSFVGFCFCFCYCEALGMKCKYSCGMLTSSFRNVFQRLLRTHVFHMSSWKC</sequence>
<protein>
    <recommendedName>
        <fullName evidence="4">Secreted protein</fullName>
    </recommendedName>
</protein>
<evidence type="ECO:0000313" key="3">
    <source>
        <dbReference type="MGI" id="MGI:3652122"/>
    </source>
</evidence>
<name>Q3UKY8_MOUSE</name>
<dbReference type="MGI" id="MGI:3652122">
    <property type="gene designation" value="Platr8"/>
</dbReference>
<gene>
    <name evidence="3" type="primary">Platr8</name>
    <name evidence="3" type="synonym">Gm13939</name>
    <name evidence="3" type="synonym">OTTMUSG00000015136</name>
</gene>
<dbReference type="AlphaFoldDB" id="Q3UKY8"/>
<reference evidence="2" key="1">
    <citation type="journal article" date="1999" name="Methods Enzymol.">
        <title>High-efficiency full-length cDNA cloning.</title>
        <authorList>
            <person name="Carninci P."/>
            <person name="Hayashizaki Y."/>
        </authorList>
    </citation>
    <scope>NUCLEOTIDE SEQUENCE</scope>
    <source>
        <strain evidence="2">C57BL/6J</strain>
    </source>
</reference>
<reference evidence="2" key="2">
    <citation type="journal article" date="2000" name="Genome Res.">
        <title>Normalization and subtraction of cap-trapper-selected cDNAs to prepare full-length cDNA libraries for rapid discovery of new genes.</title>
        <authorList>
            <person name="Carninci P."/>
            <person name="Shibata Y."/>
            <person name="Hayatsu N."/>
            <person name="Sugahara Y."/>
            <person name="Shibata K."/>
            <person name="Itoh M."/>
            <person name="Konno H."/>
            <person name="Okazaki Y."/>
            <person name="Muramatsu M."/>
            <person name="Hayashizaki Y."/>
        </authorList>
    </citation>
    <scope>NUCLEOTIDE SEQUENCE</scope>
    <source>
        <strain evidence="2">C57BL/6J</strain>
    </source>
</reference>
<feature type="chain" id="PRO_5004230172" description="Secreted protein" evidence="1">
    <location>
        <begin position="22"/>
        <end position="63"/>
    </location>
</feature>
<dbReference type="AGR" id="MGI:3652122"/>
<proteinExistence type="evidence at transcript level"/>
<reference evidence="2" key="8">
    <citation type="journal article" date="2005" name="Science">
        <title>Antisense Transcription in the Mammalian Transcriptome.</title>
        <authorList>
            <consortium name="RIKEN Genome Exploration Research Group and Genome Science Group (Genome Network Project Core Group) and the FANTOM Consortium"/>
        </authorList>
    </citation>
    <scope>NUCLEOTIDE SEQUENCE</scope>
    <source>
        <strain evidence="2">C57BL/6J</strain>
    </source>
</reference>
<evidence type="ECO:0000313" key="2">
    <source>
        <dbReference type="EMBL" id="BAE26663.1"/>
    </source>
</evidence>
<reference evidence="2" key="4">
    <citation type="journal article" date="2001" name="Nature">
        <title>Functional annotation of a full-length mouse cDNA collection.</title>
        <authorList>
            <consortium name="The RIKEN Genome Exploration Research Group Phase II Team and the FANTOM Consortium"/>
        </authorList>
    </citation>
    <scope>NUCLEOTIDE SEQUENCE</scope>
    <source>
        <strain evidence="2">C57BL/6J</strain>
    </source>
</reference>